<dbReference type="EMBL" id="NGFN01000325">
    <property type="protein sequence ID" value="OUC94664.1"/>
    <property type="molecule type" value="Genomic_DNA"/>
</dbReference>
<sequence length="391" mass="42024">MFNIADTLHRWCREARPFALATVVDVHGSAPLPAGTSVAVDMDGNAVGSISGGCVEGAVYELCRQVLEEEGEPKRAWFGYSDDDAFAVGLTCGGELDVLVQRIDPATQPHLAVAFDEVRRGRPTAVAQIVNGPEELLGRTSCVLGDVDTAHATLDDGEVDRTVTDQAAALLRAGRTARVEVGGDADTCPEKLSILVHVHASRPRMLIFGAVDFAAALSRIGHLLGYRVTVCDARPVFATADRFPEADDVVVDWPHQYLERTQVDARTAICVLTHDAKFDIPLLRLALDLPVGYVGAMGSRRTHDERLHRLREAGVPEARLARLRSPIGLDLGARTPEETAVSITAEIISHANHATGLPLSDSTGPIHGPRVRRQADGRSTPYLAARVGVDR</sequence>
<name>A0A243RIH1_9ACTN</name>
<dbReference type="InterPro" id="IPR003777">
    <property type="entry name" value="XdhC_CoxI"/>
</dbReference>
<dbReference type="Proteomes" id="UP000195105">
    <property type="component" value="Unassembled WGS sequence"/>
</dbReference>
<dbReference type="PANTHER" id="PTHR30388:SF4">
    <property type="entry name" value="MOLYBDENUM COFACTOR INSERTION CHAPERONE PAOD"/>
    <property type="match status" value="1"/>
</dbReference>
<evidence type="ECO:0000313" key="4">
    <source>
        <dbReference type="EMBL" id="OUC94664.1"/>
    </source>
</evidence>
<gene>
    <name evidence="4" type="ORF">CA983_34690</name>
</gene>
<organism evidence="4 5">
    <name type="scientific">Streptomyces swartbergensis</name>
    <dbReference type="NCBI Taxonomy" id="487165"/>
    <lineage>
        <taxon>Bacteria</taxon>
        <taxon>Bacillati</taxon>
        <taxon>Actinomycetota</taxon>
        <taxon>Actinomycetes</taxon>
        <taxon>Kitasatosporales</taxon>
        <taxon>Streptomycetaceae</taxon>
        <taxon>Streptomyces</taxon>
    </lineage>
</organism>
<evidence type="ECO:0000259" key="3">
    <source>
        <dbReference type="Pfam" id="PF13478"/>
    </source>
</evidence>
<dbReference type="Pfam" id="PF02625">
    <property type="entry name" value="XdhC_CoxI"/>
    <property type="match status" value="1"/>
</dbReference>
<proteinExistence type="predicted"/>
<accession>A0A243RIH1</accession>
<feature type="domain" description="XdhC- CoxI" evidence="2">
    <location>
        <begin position="11"/>
        <end position="71"/>
    </location>
</feature>
<dbReference type="InterPro" id="IPR027051">
    <property type="entry name" value="XdhC_Rossmann_dom"/>
</dbReference>
<dbReference type="Pfam" id="PF13478">
    <property type="entry name" value="XdhC_C"/>
    <property type="match status" value="1"/>
</dbReference>
<dbReference type="Gene3D" id="3.40.50.720">
    <property type="entry name" value="NAD(P)-binding Rossmann-like Domain"/>
    <property type="match status" value="1"/>
</dbReference>
<protein>
    <submittedName>
        <fullName evidence="4">Xanthine dehydrogenase</fullName>
    </submittedName>
</protein>
<dbReference type="AlphaFoldDB" id="A0A243RIH1"/>
<dbReference type="InterPro" id="IPR052698">
    <property type="entry name" value="MoCofactor_Util/Proc"/>
</dbReference>
<reference evidence="4 5" key="1">
    <citation type="submission" date="2017-05" db="EMBL/GenBank/DDBJ databases">
        <title>Biotechnological potential of actinobacteria isolated from South African environments.</title>
        <authorList>
            <person name="Le Roes-Hill M."/>
            <person name="Prins A."/>
            <person name="Durrell K.A."/>
        </authorList>
    </citation>
    <scope>NUCLEOTIDE SEQUENCE [LARGE SCALE GENOMIC DNA]</scope>
    <source>
        <strain evidence="4 5">HMC13</strain>
    </source>
</reference>
<feature type="region of interest" description="Disordered" evidence="1">
    <location>
        <begin position="356"/>
        <end position="377"/>
    </location>
</feature>
<comment type="caution">
    <text evidence="4">The sequence shown here is derived from an EMBL/GenBank/DDBJ whole genome shotgun (WGS) entry which is preliminary data.</text>
</comment>
<evidence type="ECO:0000256" key="1">
    <source>
        <dbReference type="SAM" id="MobiDB-lite"/>
    </source>
</evidence>
<dbReference type="RefSeq" id="WP_086604746.1">
    <property type="nucleotide sequence ID" value="NZ_NGFN01000325.1"/>
</dbReference>
<feature type="domain" description="XdhC Rossmann" evidence="3">
    <location>
        <begin position="205"/>
        <end position="347"/>
    </location>
</feature>
<evidence type="ECO:0000259" key="2">
    <source>
        <dbReference type="Pfam" id="PF02625"/>
    </source>
</evidence>
<dbReference type="PANTHER" id="PTHR30388">
    <property type="entry name" value="ALDEHYDE OXIDOREDUCTASE MOLYBDENUM COFACTOR ASSEMBLY PROTEIN"/>
    <property type="match status" value="1"/>
</dbReference>
<evidence type="ECO:0000313" key="5">
    <source>
        <dbReference type="Proteomes" id="UP000195105"/>
    </source>
</evidence>
<keyword evidence="5" id="KW-1185">Reference proteome</keyword>